<organism evidence="3 4">
    <name type="scientific">Streptomyces marokkonensis</name>
    <dbReference type="NCBI Taxonomy" id="324855"/>
    <lineage>
        <taxon>Bacteria</taxon>
        <taxon>Bacillati</taxon>
        <taxon>Actinomycetota</taxon>
        <taxon>Actinomycetes</taxon>
        <taxon>Kitasatosporales</taxon>
        <taxon>Streptomycetaceae</taxon>
        <taxon>Streptomyces</taxon>
    </lineage>
</organism>
<sequence length="77" mass="8202">MTKSTYTVSGMVCEHCAGFVSEEIEHLVGVTAVVVNVGSGTVTVTSDRDLDVADVRTAVEEAGYELNDRFGQRSSMS</sequence>
<dbReference type="CDD" id="cd00371">
    <property type="entry name" value="HMA"/>
    <property type="match status" value="1"/>
</dbReference>
<dbReference type="SUPFAM" id="SSF55008">
    <property type="entry name" value="HMA, heavy metal-associated domain"/>
    <property type="match status" value="1"/>
</dbReference>
<evidence type="ECO:0000256" key="1">
    <source>
        <dbReference type="ARBA" id="ARBA00022723"/>
    </source>
</evidence>
<dbReference type="InterPro" id="IPR036163">
    <property type="entry name" value="HMA_dom_sf"/>
</dbReference>
<feature type="domain" description="HMA" evidence="2">
    <location>
        <begin position="2"/>
        <end position="67"/>
    </location>
</feature>
<dbReference type="PROSITE" id="PS50846">
    <property type="entry name" value="HMA_2"/>
    <property type="match status" value="1"/>
</dbReference>
<proteinExistence type="predicted"/>
<dbReference type="Pfam" id="PF00403">
    <property type="entry name" value="HMA"/>
    <property type="match status" value="1"/>
</dbReference>
<reference evidence="4" key="1">
    <citation type="journal article" date="2019" name="Int. J. Syst. Evol. Microbiol.">
        <title>The Global Catalogue of Microorganisms (GCM) 10K type strain sequencing project: providing services to taxonomists for standard genome sequencing and annotation.</title>
        <authorList>
            <consortium name="The Broad Institute Genomics Platform"/>
            <consortium name="The Broad Institute Genome Sequencing Center for Infectious Disease"/>
            <person name="Wu L."/>
            <person name="Ma J."/>
        </authorList>
    </citation>
    <scope>NUCLEOTIDE SEQUENCE [LARGE SCALE GENOMIC DNA]</scope>
    <source>
        <strain evidence="4">JCM 17027</strain>
    </source>
</reference>
<accession>A0ABP7RVX4</accession>
<name>A0ABP7RVX4_9ACTN</name>
<dbReference type="RefSeq" id="WP_345596241.1">
    <property type="nucleotide sequence ID" value="NZ_BAABCQ010000154.1"/>
</dbReference>
<gene>
    <name evidence="3" type="ORF">GCM10022384_57100</name>
</gene>
<dbReference type="InterPro" id="IPR017969">
    <property type="entry name" value="Heavy-metal-associated_CS"/>
</dbReference>
<dbReference type="EMBL" id="BAABCQ010000154">
    <property type="protein sequence ID" value="GAA4002993.1"/>
    <property type="molecule type" value="Genomic_DNA"/>
</dbReference>
<keyword evidence="1" id="KW-0479">Metal-binding</keyword>
<dbReference type="PROSITE" id="PS01047">
    <property type="entry name" value="HMA_1"/>
    <property type="match status" value="1"/>
</dbReference>
<dbReference type="InterPro" id="IPR006121">
    <property type="entry name" value="HMA_dom"/>
</dbReference>
<keyword evidence="4" id="KW-1185">Reference proteome</keyword>
<evidence type="ECO:0000259" key="2">
    <source>
        <dbReference type="PROSITE" id="PS50846"/>
    </source>
</evidence>
<protein>
    <submittedName>
        <fullName evidence="3">Heavy-metal-associated domain-containing protein</fullName>
    </submittedName>
</protein>
<dbReference type="Proteomes" id="UP001500034">
    <property type="component" value="Unassembled WGS sequence"/>
</dbReference>
<evidence type="ECO:0000313" key="3">
    <source>
        <dbReference type="EMBL" id="GAA4002993.1"/>
    </source>
</evidence>
<comment type="caution">
    <text evidence="3">The sequence shown here is derived from an EMBL/GenBank/DDBJ whole genome shotgun (WGS) entry which is preliminary data.</text>
</comment>
<dbReference type="Gene3D" id="3.30.70.100">
    <property type="match status" value="1"/>
</dbReference>
<evidence type="ECO:0000313" key="4">
    <source>
        <dbReference type="Proteomes" id="UP001500034"/>
    </source>
</evidence>